<reference evidence="1 2" key="1">
    <citation type="submission" date="2020-12" db="EMBL/GenBank/DDBJ databases">
        <title>FDA dAtabase for Regulatory Grade micrObial Sequences (FDA-ARGOS): Supporting development and validation of Infectious Disease Dx tests.</title>
        <authorList>
            <person name="Nelson B."/>
            <person name="Plummer A."/>
            <person name="Tallon L."/>
            <person name="Sadzewicz L."/>
            <person name="Zhao X."/>
            <person name="Boylan J."/>
            <person name="Ott S."/>
            <person name="Bowen H."/>
            <person name="Vavikolanu K."/>
            <person name="Mehta A."/>
            <person name="Aluvathingal J."/>
            <person name="Nadendla S."/>
            <person name="Myers T."/>
            <person name="Yan Y."/>
            <person name="Sichtig H."/>
        </authorList>
    </citation>
    <scope>NUCLEOTIDE SEQUENCE [LARGE SCALE GENOMIC DNA]</scope>
    <source>
        <strain evidence="1 2">FDAARGOS_923</strain>
    </source>
</reference>
<dbReference type="GeneID" id="92862584"/>
<protein>
    <submittedName>
        <fullName evidence="1">Uncharacterized protein</fullName>
    </submittedName>
</protein>
<dbReference type="RefSeq" id="WP_173400516.1">
    <property type="nucleotide sequence ID" value="NZ_BEXU01000050.1"/>
</dbReference>
<accession>A0AB37GK18</accession>
<proteinExistence type="predicted"/>
<dbReference type="AlphaFoldDB" id="A0AB37GK18"/>
<name>A0AB37GK18_BACLI</name>
<sequence>MMRIYRRLSASASTKIGMLTGKTENDAMVGVHRAKVKLQQEMEGYDEG</sequence>
<organism evidence="1 2">
    <name type="scientific">Bacillus licheniformis</name>
    <dbReference type="NCBI Taxonomy" id="1402"/>
    <lineage>
        <taxon>Bacteria</taxon>
        <taxon>Bacillati</taxon>
        <taxon>Bacillota</taxon>
        <taxon>Bacilli</taxon>
        <taxon>Bacillales</taxon>
        <taxon>Bacillaceae</taxon>
        <taxon>Bacillus</taxon>
    </lineage>
</organism>
<evidence type="ECO:0000313" key="1">
    <source>
        <dbReference type="EMBL" id="QPR72588.1"/>
    </source>
</evidence>
<dbReference type="EMBL" id="CP065647">
    <property type="protein sequence ID" value="QPR72588.1"/>
    <property type="molecule type" value="Genomic_DNA"/>
</dbReference>
<gene>
    <name evidence="1" type="ORF">I6G80_22840</name>
</gene>
<dbReference type="Proteomes" id="UP000595038">
    <property type="component" value="Chromosome"/>
</dbReference>
<evidence type="ECO:0000313" key="2">
    <source>
        <dbReference type="Proteomes" id="UP000595038"/>
    </source>
</evidence>